<dbReference type="InterPro" id="IPR050765">
    <property type="entry name" value="Riboflavin_Biosynth_HTPR"/>
</dbReference>
<dbReference type="PANTHER" id="PTHR38011:SF11">
    <property type="entry name" value="2,5-DIAMINO-6-RIBOSYLAMINO-4(3H)-PYRIMIDINONE 5'-PHOSPHATE REDUCTASE"/>
    <property type="match status" value="1"/>
</dbReference>
<dbReference type="STRING" id="1797988.A3I35_03065"/>
<dbReference type="GO" id="GO:0008703">
    <property type="term" value="F:5-amino-6-(5-phosphoribosylamino)uracil reductase activity"/>
    <property type="evidence" value="ECO:0007669"/>
    <property type="project" value="InterPro"/>
</dbReference>
<dbReference type="Pfam" id="PF01872">
    <property type="entry name" value="RibD_C"/>
    <property type="match status" value="1"/>
</dbReference>
<dbReference type="PANTHER" id="PTHR38011">
    <property type="entry name" value="DIHYDROFOLATE REDUCTASE FAMILY PROTEIN (AFU_ORTHOLOGUE AFUA_8G06820)"/>
    <property type="match status" value="1"/>
</dbReference>
<dbReference type="GO" id="GO:0009231">
    <property type="term" value="P:riboflavin biosynthetic process"/>
    <property type="evidence" value="ECO:0007669"/>
    <property type="project" value="InterPro"/>
</dbReference>
<feature type="domain" description="Bacterial bifunctional deaminase-reductase C-terminal" evidence="1">
    <location>
        <begin position="82"/>
        <end position="165"/>
    </location>
</feature>
<evidence type="ECO:0000313" key="3">
    <source>
        <dbReference type="Proteomes" id="UP000177878"/>
    </source>
</evidence>
<protein>
    <recommendedName>
        <fullName evidence="1">Bacterial bifunctional deaminase-reductase C-terminal domain-containing protein</fullName>
    </recommendedName>
</protein>
<name>A0A1F5RY67_9BACT</name>
<accession>A0A1F5RY67</accession>
<proteinExistence type="predicted"/>
<evidence type="ECO:0000313" key="2">
    <source>
        <dbReference type="EMBL" id="OGF19338.1"/>
    </source>
</evidence>
<sequence>MAGKKIKPRYYLIAALSLDGYIAKHARHFTGWTSPADKDFLHARLDASDCVIVGNNTYKTARQPLSKRNCLIFTKSVGAVKQASERRLYVNPAKVDVAAMVRQKGYRRIAVLGGTQIFSWFFKKNLLDEIYLTIEPVVFGSGLPLFNADVDTVQKFKLASVRRLNKTGTVLLRYTRNTH</sequence>
<reference evidence="2 3" key="1">
    <citation type="journal article" date="2016" name="Nat. Commun.">
        <title>Thousands of microbial genomes shed light on interconnected biogeochemical processes in an aquifer system.</title>
        <authorList>
            <person name="Anantharaman K."/>
            <person name="Brown C.T."/>
            <person name="Hug L.A."/>
            <person name="Sharon I."/>
            <person name="Castelle C.J."/>
            <person name="Probst A.J."/>
            <person name="Thomas B.C."/>
            <person name="Singh A."/>
            <person name="Wilkins M.J."/>
            <person name="Karaoz U."/>
            <person name="Brodie E.L."/>
            <person name="Williams K.H."/>
            <person name="Hubbard S.S."/>
            <person name="Banfield J.F."/>
        </authorList>
    </citation>
    <scope>NUCLEOTIDE SEQUENCE [LARGE SCALE GENOMIC DNA]</scope>
</reference>
<dbReference type="Gene3D" id="3.40.430.10">
    <property type="entry name" value="Dihydrofolate Reductase, subunit A"/>
    <property type="match status" value="1"/>
</dbReference>
<gene>
    <name evidence="2" type="ORF">A3I35_03065</name>
</gene>
<organism evidence="2 3">
    <name type="scientific">Candidatus Falkowbacteria bacterium RIFCSPLOWO2_02_FULL_45_15</name>
    <dbReference type="NCBI Taxonomy" id="1797988"/>
    <lineage>
        <taxon>Bacteria</taxon>
        <taxon>Candidatus Falkowiibacteriota</taxon>
    </lineage>
</organism>
<dbReference type="InterPro" id="IPR024072">
    <property type="entry name" value="DHFR-like_dom_sf"/>
</dbReference>
<comment type="caution">
    <text evidence="2">The sequence shown here is derived from an EMBL/GenBank/DDBJ whole genome shotgun (WGS) entry which is preliminary data.</text>
</comment>
<evidence type="ECO:0000259" key="1">
    <source>
        <dbReference type="Pfam" id="PF01872"/>
    </source>
</evidence>
<dbReference type="AlphaFoldDB" id="A0A1F5RY67"/>
<dbReference type="Proteomes" id="UP000177878">
    <property type="component" value="Unassembled WGS sequence"/>
</dbReference>
<dbReference type="InterPro" id="IPR002734">
    <property type="entry name" value="RibDG_C"/>
</dbReference>
<dbReference type="SUPFAM" id="SSF53597">
    <property type="entry name" value="Dihydrofolate reductase-like"/>
    <property type="match status" value="1"/>
</dbReference>
<dbReference type="EMBL" id="MFFV01000034">
    <property type="protein sequence ID" value="OGF19338.1"/>
    <property type="molecule type" value="Genomic_DNA"/>
</dbReference>